<evidence type="ECO:0000313" key="2">
    <source>
        <dbReference type="Proteomes" id="UP001596191"/>
    </source>
</evidence>
<keyword evidence="2" id="KW-1185">Reference proteome</keyword>
<sequence length="49" mass="5386">MRPMSDRLYSYVWMSLLLVGFGSPSIAAAAQAVTNASQTKRPSSQEQPR</sequence>
<dbReference type="EMBL" id="JBHSSJ010000006">
    <property type="protein sequence ID" value="MFC6275125.1"/>
    <property type="molecule type" value="Genomic_DNA"/>
</dbReference>
<reference evidence="2" key="1">
    <citation type="journal article" date="2019" name="Int. J. Syst. Evol. Microbiol.">
        <title>The Global Catalogue of Microorganisms (GCM) 10K type strain sequencing project: providing services to taxonomists for standard genome sequencing and annotation.</title>
        <authorList>
            <consortium name="The Broad Institute Genomics Platform"/>
            <consortium name="The Broad Institute Genome Sequencing Center for Infectious Disease"/>
            <person name="Wu L."/>
            <person name="Ma J."/>
        </authorList>
    </citation>
    <scope>NUCLEOTIDE SEQUENCE [LARGE SCALE GENOMIC DNA]</scope>
    <source>
        <strain evidence="2">CCM 8907</strain>
    </source>
</reference>
<organism evidence="1 2">
    <name type="scientific">Levilactobacillus tangyuanensis</name>
    <dbReference type="NCBI Taxonomy" id="2486021"/>
    <lineage>
        <taxon>Bacteria</taxon>
        <taxon>Bacillati</taxon>
        <taxon>Bacillota</taxon>
        <taxon>Bacilli</taxon>
        <taxon>Lactobacillales</taxon>
        <taxon>Lactobacillaceae</taxon>
        <taxon>Levilactobacillus</taxon>
    </lineage>
</organism>
<accession>A0ABW1TPZ7</accession>
<dbReference type="RefSeq" id="WP_164510981.1">
    <property type="nucleotide sequence ID" value="NZ_JBHSSJ010000006.1"/>
</dbReference>
<name>A0ABW1TPZ7_9LACO</name>
<dbReference type="Proteomes" id="UP001596191">
    <property type="component" value="Unassembled WGS sequence"/>
</dbReference>
<evidence type="ECO:0000313" key="1">
    <source>
        <dbReference type="EMBL" id="MFC6275125.1"/>
    </source>
</evidence>
<protein>
    <submittedName>
        <fullName evidence="1">Uncharacterized protein</fullName>
    </submittedName>
</protein>
<comment type="caution">
    <text evidence="1">The sequence shown here is derived from an EMBL/GenBank/DDBJ whole genome shotgun (WGS) entry which is preliminary data.</text>
</comment>
<proteinExistence type="predicted"/>
<gene>
    <name evidence="1" type="ORF">ACFQET_06295</name>
</gene>